<dbReference type="Proteomes" id="UP001060123">
    <property type="component" value="Chromosome"/>
</dbReference>
<feature type="signal peptide" evidence="1">
    <location>
        <begin position="1"/>
        <end position="21"/>
    </location>
</feature>
<proteinExistence type="predicted"/>
<evidence type="ECO:0000256" key="1">
    <source>
        <dbReference type="SAM" id="SignalP"/>
    </source>
</evidence>
<evidence type="ECO:0000313" key="2">
    <source>
        <dbReference type="EMBL" id="UWU12786.1"/>
    </source>
</evidence>
<accession>A0ABY5XF45</accession>
<reference evidence="2" key="1">
    <citation type="submission" date="2022-09" db="EMBL/GenBank/DDBJ databases">
        <title>Australian commercial rhizobial inoculants.</title>
        <authorList>
            <person name="Kohlmeier M.G."/>
            <person name="O'Hara G.W."/>
            <person name="Colombi E."/>
            <person name="Ramsay J.P."/>
            <person name="Terpolilli J."/>
        </authorList>
    </citation>
    <scope>NUCLEOTIDE SEQUENCE</scope>
    <source>
        <strain evidence="2">WSM1592</strain>
    </source>
</reference>
<keyword evidence="1" id="KW-0732">Signal</keyword>
<feature type="chain" id="PRO_5046054336" evidence="1">
    <location>
        <begin position="22"/>
        <end position="370"/>
    </location>
</feature>
<keyword evidence="3" id="KW-1185">Reference proteome</keyword>
<dbReference type="EMBL" id="CP104143">
    <property type="protein sequence ID" value="UWU12786.1"/>
    <property type="molecule type" value="Genomic_DNA"/>
</dbReference>
<evidence type="ECO:0000313" key="3">
    <source>
        <dbReference type="Proteomes" id="UP001060123"/>
    </source>
</evidence>
<name>A0ABY5XF45_RHISU</name>
<sequence>MHLIYAAVAALFAIFSTTSLSAQSIEGFRLGDDKGVLQRLGTAAAIKADGAFTTLTFHLNNRVDLDVTYQKPSNRLVALLASWDGTGDGPSASYEGFTFGKTSLADLRSKTGASGILYRATPPVVASLSGTIKIVSYYDVSATDYVATFVTSISRDEAKKLQEQYNQDAYRNAGTSAKLSAIGISRREYLEKSQGSDRTIDIGYKPISWTSSDLAPATHRSISLAKIKPSQLPVFRIYSGPNNFPDFSGRDKEFSNFRTRITNGMTDGPSFAGEYSVIQIGCGTGCSFAYIGNNRTGEVHELPVGGEGNVYLTLKYQLDSRLIVAQWGDYDASKCYVQFFSLDDDTWTDLLKHEVGPLNNCYKTIAENVH</sequence>
<dbReference type="RefSeq" id="WP_051336456.1">
    <property type="nucleotide sequence ID" value="NZ_CP104143.1"/>
</dbReference>
<gene>
    <name evidence="2" type="ORF">N2599_11425</name>
</gene>
<organism evidence="2 3">
    <name type="scientific">Rhizobium sullae</name>
    <name type="common">Rhizobium hedysari</name>
    <dbReference type="NCBI Taxonomy" id="50338"/>
    <lineage>
        <taxon>Bacteria</taxon>
        <taxon>Pseudomonadati</taxon>
        <taxon>Pseudomonadota</taxon>
        <taxon>Alphaproteobacteria</taxon>
        <taxon>Hyphomicrobiales</taxon>
        <taxon>Rhizobiaceae</taxon>
        <taxon>Rhizobium/Agrobacterium group</taxon>
        <taxon>Rhizobium</taxon>
    </lineage>
</organism>
<protein>
    <submittedName>
        <fullName evidence="2">Uncharacterized protein</fullName>
    </submittedName>
</protein>